<comment type="caution">
    <text evidence="2">The sequence shown here is derived from an EMBL/GenBank/DDBJ whole genome shotgun (WGS) entry which is preliminary data.</text>
</comment>
<feature type="compositionally biased region" description="Polar residues" evidence="1">
    <location>
        <begin position="371"/>
        <end position="402"/>
    </location>
</feature>
<accession>A0A1S8N2D8</accession>
<evidence type="ECO:0000313" key="3">
    <source>
        <dbReference type="Proteomes" id="UP000191154"/>
    </source>
</evidence>
<sequence>MRKKDILELKRRLKKDECTFTKMCGCYVNGEKNIILNLKETFLNLREEEFFKYLEIAKKTLSGTIGNNLLELNFPLDEESIGGKQLSLMELKKSKLKDDALLDSFYKSIIDSYDYTGNFLILIFHDAYDVLIKTTDNSKLDESEEVYEYVLCAICPVSLSKPALGYLEDENRIGARIRDWTVGPPDLGFVFPAFIDRSTDIHSVMYYTKNAKDPHPEFMEEVLGCSSKQTATEQKEKFQTIIRNAIGSDEKKSDHLFMEIQETLNTIVDDHNTVNGKDAEPVILTNDNIQDILIESGIPEEITAKIEKSYTEEFGDTPPVVDHLIDAKVLAANEQRKKEKRLEKKVQILEEKLEKTKQAATLDSEKESALESETNTISETHSDINLESTSNAEIDSTTLEQSSDFEIDSDTNLEPTSDSEIESKEHTTPDYDIVLHVKPQKVPQIKSQIIDGQRCIVIPMDDDEQANVNGIDALL</sequence>
<organism evidence="2 3">
    <name type="scientific">Clostridium saccharobutylicum</name>
    <dbReference type="NCBI Taxonomy" id="169679"/>
    <lineage>
        <taxon>Bacteria</taxon>
        <taxon>Bacillati</taxon>
        <taxon>Bacillota</taxon>
        <taxon>Clostridia</taxon>
        <taxon>Eubacteriales</taxon>
        <taxon>Clostridiaceae</taxon>
        <taxon>Clostridium</taxon>
    </lineage>
</organism>
<feature type="compositionally biased region" description="Basic and acidic residues" evidence="1">
    <location>
        <begin position="356"/>
        <end position="369"/>
    </location>
</feature>
<proteinExistence type="predicted"/>
<name>A0A1S8N2D8_CLOSA</name>
<reference evidence="2 3" key="1">
    <citation type="submission" date="2016-05" db="EMBL/GenBank/DDBJ databases">
        <title>Microbial solvent formation.</title>
        <authorList>
            <person name="Poehlein A."/>
            <person name="Montoya Solano J.D."/>
            <person name="Flitsch S."/>
            <person name="Krabben P."/>
            <person name="Duerre P."/>
            <person name="Daniel R."/>
        </authorList>
    </citation>
    <scope>NUCLEOTIDE SEQUENCE [LARGE SCALE GENOMIC DNA]</scope>
    <source>
        <strain evidence="2 3">L1-8</strain>
    </source>
</reference>
<dbReference type="AlphaFoldDB" id="A0A1S8N2D8"/>
<dbReference type="EMBL" id="LZYZ01000006">
    <property type="protein sequence ID" value="OOM10679.1"/>
    <property type="molecule type" value="Genomic_DNA"/>
</dbReference>
<dbReference type="STRING" id="169679.CSACC_24300"/>
<protein>
    <recommendedName>
        <fullName evidence="4">DUF4317 domain-containing protein</fullName>
    </recommendedName>
</protein>
<dbReference type="InterPro" id="IPR025466">
    <property type="entry name" value="DUF4317"/>
</dbReference>
<evidence type="ECO:0000256" key="1">
    <source>
        <dbReference type="SAM" id="MobiDB-lite"/>
    </source>
</evidence>
<feature type="region of interest" description="Disordered" evidence="1">
    <location>
        <begin position="356"/>
        <end position="427"/>
    </location>
</feature>
<dbReference type="RefSeq" id="WP_077866356.1">
    <property type="nucleotide sequence ID" value="NZ_LZYZ01000006.1"/>
</dbReference>
<evidence type="ECO:0000313" key="2">
    <source>
        <dbReference type="EMBL" id="OOM10679.1"/>
    </source>
</evidence>
<dbReference type="Proteomes" id="UP000191154">
    <property type="component" value="Unassembled WGS sequence"/>
</dbReference>
<gene>
    <name evidence="2" type="ORF">CLOSAC_33000</name>
</gene>
<evidence type="ECO:0008006" key="4">
    <source>
        <dbReference type="Google" id="ProtNLM"/>
    </source>
</evidence>
<dbReference type="Pfam" id="PF14199">
    <property type="entry name" value="DUF4317"/>
    <property type="match status" value="1"/>
</dbReference>